<dbReference type="EMBL" id="JARHTQ010000035">
    <property type="protein sequence ID" value="MDF2260514.1"/>
    <property type="molecule type" value="Genomic_DNA"/>
</dbReference>
<keyword evidence="5 6" id="KW-0472">Membrane</keyword>
<dbReference type="InterPro" id="IPR011701">
    <property type="entry name" value="MFS"/>
</dbReference>
<feature type="domain" description="Major facilitator superfamily (MFS) profile" evidence="7">
    <location>
        <begin position="1"/>
        <end position="368"/>
    </location>
</feature>
<evidence type="ECO:0000256" key="2">
    <source>
        <dbReference type="ARBA" id="ARBA00022475"/>
    </source>
</evidence>
<organism evidence="8 9">
    <name type="scientific">Streptantibioticus ferralitis</name>
    <dbReference type="NCBI Taxonomy" id="236510"/>
    <lineage>
        <taxon>Bacteria</taxon>
        <taxon>Bacillati</taxon>
        <taxon>Actinomycetota</taxon>
        <taxon>Actinomycetes</taxon>
        <taxon>Kitasatosporales</taxon>
        <taxon>Streptomycetaceae</taxon>
        <taxon>Streptantibioticus</taxon>
    </lineage>
</organism>
<dbReference type="Pfam" id="PF07690">
    <property type="entry name" value="MFS_1"/>
    <property type="match status" value="1"/>
</dbReference>
<keyword evidence="4 6" id="KW-1133">Transmembrane helix</keyword>
<comment type="subcellular location">
    <subcellularLocation>
        <location evidence="1">Cell membrane</location>
        <topology evidence="1">Multi-pass membrane protein</topology>
    </subcellularLocation>
</comment>
<feature type="transmembrane region" description="Helical" evidence="6">
    <location>
        <begin position="91"/>
        <end position="113"/>
    </location>
</feature>
<evidence type="ECO:0000256" key="3">
    <source>
        <dbReference type="ARBA" id="ARBA00022692"/>
    </source>
</evidence>
<feature type="transmembrane region" description="Helical" evidence="6">
    <location>
        <begin position="311"/>
        <end position="330"/>
    </location>
</feature>
<keyword evidence="2" id="KW-1003">Cell membrane</keyword>
<feature type="transmembrane region" description="Helical" evidence="6">
    <location>
        <begin position="183"/>
        <end position="203"/>
    </location>
</feature>
<dbReference type="SUPFAM" id="SSF103473">
    <property type="entry name" value="MFS general substrate transporter"/>
    <property type="match status" value="1"/>
</dbReference>
<evidence type="ECO:0000313" key="9">
    <source>
        <dbReference type="Proteomes" id="UP001220022"/>
    </source>
</evidence>
<feature type="transmembrane region" description="Helical" evidence="6">
    <location>
        <begin position="67"/>
        <end position="85"/>
    </location>
</feature>
<feature type="transmembrane region" description="Helical" evidence="6">
    <location>
        <begin position="125"/>
        <end position="144"/>
    </location>
</feature>
<name>A0ABT5Z9S3_9ACTN</name>
<accession>A0ABT5Z9S3</accession>
<evidence type="ECO:0000313" key="8">
    <source>
        <dbReference type="EMBL" id="MDF2260514.1"/>
    </source>
</evidence>
<feature type="transmembrane region" description="Helical" evidence="6">
    <location>
        <begin position="150"/>
        <end position="171"/>
    </location>
</feature>
<evidence type="ECO:0000256" key="6">
    <source>
        <dbReference type="SAM" id="Phobius"/>
    </source>
</evidence>
<feature type="transmembrane region" description="Helical" evidence="6">
    <location>
        <begin position="32"/>
        <end position="55"/>
    </location>
</feature>
<evidence type="ECO:0000256" key="1">
    <source>
        <dbReference type="ARBA" id="ARBA00004651"/>
    </source>
</evidence>
<dbReference type="PANTHER" id="PTHR43124:SF10">
    <property type="entry name" value="PURINE EFFLUX PUMP PBUE"/>
    <property type="match status" value="1"/>
</dbReference>
<feature type="transmembrane region" description="Helical" evidence="6">
    <location>
        <begin position="223"/>
        <end position="242"/>
    </location>
</feature>
<dbReference type="RefSeq" id="WP_275821187.1">
    <property type="nucleotide sequence ID" value="NZ_BAAANM010000009.1"/>
</dbReference>
<reference evidence="8 9" key="1">
    <citation type="submission" date="2023-03" db="EMBL/GenBank/DDBJ databases">
        <title>Draft genome sequence of type strain Streptomyces ferralitis JCM 14344.</title>
        <authorList>
            <person name="Klaysubun C."/>
            <person name="Duangmal K."/>
        </authorList>
    </citation>
    <scope>NUCLEOTIDE SEQUENCE [LARGE SCALE GENOMIC DNA]</scope>
    <source>
        <strain evidence="8 9">JCM 14344</strain>
    </source>
</reference>
<evidence type="ECO:0000256" key="5">
    <source>
        <dbReference type="ARBA" id="ARBA00023136"/>
    </source>
</evidence>
<protein>
    <submittedName>
        <fullName evidence="8">MFS transporter</fullName>
    </submittedName>
</protein>
<gene>
    <name evidence="8" type="ORF">P2L57_33850</name>
</gene>
<evidence type="ECO:0000259" key="7">
    <source>
        <dbReference type="PROSITE" id="PS50850"/>
    </source>
</evidence>
<dbReference type="Proteomes" id="UP001220022">
    <property type="component" value="Unassembled WGS sequence"/>
</dbReference>
<evidence type="ECO:0000256" key="4">
    <source>
        <dbReference type="ARBA" id="ARBA00022989"/>
    </source>
</evidence>
<dbReference type="PROSITE" id="PS50850">
    <property type="entry name" value="MFS"/>
    <property type="match status" value="1"/>
</dbReference>
<feature type="transmembrane region" description="Helical" evidence="6">
    <location>
        <begin position="254"/>
        <end position="274"/>
    </location>
</feature>
<dbReference type="PANTHER" id="PTHR43124">
    <property type="entry name" value="PURINE EFFLUX PUMP PBUE"/>
    <property type="match status" value="1"/>
</dbReference>
<dbReference type="InterPro" id="IPR050189">
    <property type="entry name" value="MFS_Efflux_Transporters"/>
</dbReference>
<keyword evidence="3 6" id="KW-0812">Transmembrane</keyword>
<feature type="transmembrane region" description="Helical" evidence="6">
    <location>
        <begin position="342"/>
        <end position="361"/>
    </location>
</feature>
<feature type="transmembrane region" description="Helical" evidence="6">
    <location>
        <begin position="280"/>
        <end position="299"/>
    </location>
</feature>
<dbReference type="InterPro" id="IPR020846">
    <property type="entry name" value="MFS_dom"/>
</dbReference>
<sequence length="400" mass="38171">MSAALIAGMTLGNIGGNLMPVLLTGYAARFGLSGAGSGGVAAAQLLTTAALTLVLARRATRPGRARMARVGLVVAAAGFACAALAPDPAVLTVANVLAGAGVGAVFAASAAGLAATGDADRASRVAVLGSTAAIAVLLVAVPAADGSWGTGAGFAVVAVCCVPAFVLVGRLPERPGQSAMDAVPSVGAPGVVLLGAVALLIAADQGTWSYAAVFGEEHVHLSSSAVSAVLAVAGICALGGVVAGSLGARRFGRVPVLAGCLALRAVATCVVVSAGSAVPYAVAMVVWQCCYLAVLVLVLAAAADIDAGGRWAAALSGATTVGTGLGPPAVGVLLDAVGPRGLGVVLLLASCVAAVPLLGMARGSGGTAALERLWGPGRAEGSGVPAVAGALGPDLDGVDE</sequence>
<proteinExistence type="predicted"/>
<comment type="caution">
    <text evidence="8">The sequence shown here is derived from an EMBL/GenBank/DDBJ whole genome shotgun (WGS) entry which is preliminary data.</text>
</comment>
<keyword evidence="9" id="KW-1185">Reference proteome</keyword>
<dbReference type="Gene3D" id="1.20.1250.20">
    <property type="entry name" value="MFS general substrate transporter like domains"/>
    <property type="match status" value="2"/>
</dbReference>
<dbReference type="InterPro" id="IPR036259">
    <property type="entry name" value="MFS_trans_sf"/>
</dbReference>